<keyword evidence="3" id="KW-1185">Reference proteome</keyword>
<organism evidence="2 3">
    <name type="scientific">Rhynocoris fuscipes</name>
    <dbReference type="NCBI Taxonomy" id="488301"/>
    <lineage>
        <taxon>Eukaryota</taxon>
        <taxon>Metazoa</taxon>
        <taxon>Ecdysozoa</taxon>
        <taxon>Arthropoda</taxon>
        <taxon>Hexapoda</taxon>
        <taxon>Insecta</taxon>
        <taxon>Pterygota</taxon>
        <taxon>Neoptera</taxon>
        <taxon>Paraneoptera</taxon>
        <taxon>Hemiptera</taxon>
        <taxon>Heteroptera</taxon>
        <taxon>Panheteroptera</taxon>
        <taxon>Cimicomorpha</taxon>
        <taxon>Reduviidae</taxon>
        <taxon>Harpactorinae</taxon>
        <taxon>Harpactorini</taxon>
        <taxon>Rhynocoris</taxon>
    </lineage>
</organism>
<evidence type="ECO:0008006" key="4">
    <source>
        <dbReference type="Google" id="ProtNLM"/>
    </source>
</evidence>
<proteinExistence type="predicted"/>
<name>A0AAW1CZP3_9HEMI</name>
<reference evidence="2 3" key="1">
    <citation type="submission" date="2022-12" db="EMBL/GenBank/DDBJ databases">
        <title>Chromosome-level genome assembly of true bugs.</title>
        <authorList>
            <person name="Ma L."/>
            <person name="Li H."/>
        </authorList>
    </citation>
    <scope>NUCLEOTIDE SEQUENCE [LARGE SCALE GENOMIC DNA]</scope>
    <source>
        <strain evidence="2">Lab_2022b</strain>
    </source>
</reference>
<feature type="chain" id="PRO_5043810849" description="Secreted protein" evidence="1">
    <location>
        <begin position="19"/>
        <end position="103"/>
    </location>
</feature>
<protein>
    <recommendedName>
        <fullName evidence="4">Secreted protein</fullName>
    </recommendedName>
</protein>
<dbReference type="EMBL" id="JAPXFL010000007">
    <property type="protein sequence ID" value="KAK9503762.1"/>
    <property type="molecule type" value="Genomic_DNA"/>
</dbReference>
<feature type="signal peptide" evidence="1">
    <location>
        <begin position="1"/>
        <end position="18"/>
    </location>
</feature>
<comment type="caution">
    <text evidence="2">The sequence shown here is derived from an EMBL/GenBank/DDBJ whole genome shotgun (WGS) entry which is preliminary data.</text>
</comment>
<sequence length="103" mass="11591">MKFYSFVIFVSLLVTVYSVCWTTYLKTNHLGRSNHGCTSPGKCTTFIPTWKTVFKSINTHGGCVRLWETRGCHGKHLDLRPGSRSHNNLPSLGWIKTESIGSC</sequence>
<evidence type="ECO:0000313" key="3">
    <source>
        <dbReference type="Proteomes" id="UP001461498"/>
    </source>
</evidence>
<evidence type="ECO:0000313" key="2">
    <source>
        <dbReference type="EMBL" id="KAK9503762.1"/>
    </source>
</evidence>
<gene>
    <name evidence="2" type="ORF">O3M35_010253</name>
</gene>
<keyword evidence="1" id="KW-0732">Signal</keyword>
<evidence type="ECO:0000256" key="1">
    <source>
        <dbReference type="SAM" id="SignalP"/>
    </source>
</evidence>
<dbReference type="Proteomes" id="UP001461498">
    <property type="component" value="Unassembled WGS sequence"/>
</dbReference>
<accession>A0AAW1CZP3</accession>
<dbReference type="AlphaFoldDB" id="A0AAW1CZP3"/>